<protein>
    <recommendedName>
        <fullName evidence="4 9">N-(5'-phosphoribosyl)anthranilate isomerase</fullName>
        <shortName evidence="9">PRAI</shortName>
        <ecNumber evidence="3 9">5.3.1.24</ecNumber>
    </recommendedName>
</protein>
<comment type="catalytic activity">
    <reaction evidence="1 9">
        <text>N-(5-phospho-beta-D-ribosyl)anthranilate = 1-(2-carboxyphenylamino)-1-deoxy-D-ribulose 5-phosphate</text>
        <dbReference type="Rhea" id="RHEA:21540"/>
        <dbReference type="ChEBI" id="CHEBI:18277"/>
        <dbReference type="ChEBI" id="CHEBI:58613"/>
        <dbReference type="EC" id="5.3.1.24"/>
    </reaction>
</comment>
<evidence type="ECO:0000256" key="2">
    <source>
        <dbReference type="ARBA" id="ARBA00004664"/>
    </source>
</evidence>
<dbReference type="InterPro" id="IPR016181">
    <property type="entry name" value="Acyl_CoA_acyltransferase"/>
</dbReference>
<dbReference type="InterPro" id="IPR001240">
    <property type="entry name" value="PRAI_dom"/>
</dbReference>
<dbReference type="PROSITE" id="PS51186">
    <property type="entry name" value="GNAT"/>
    <property type="match status" value="1"/>
</dbReference>
<sequence length="325" mass="35711">MNLKICGNMEKSSVDAAVKAGATHVGFIMSAGFRRSVSADSVAKMTMDVPKTVKKVGVFVNEPIDFVKNTVKSAGLDVVQLHGAEDMAYIRALGDISVIKALSDFSKIPEYDNVILLLDAPRGGSGKLADFSAVKFDDISLPYFIAGGLTPDNIAEVVKKYPNAYGFDVSSGVETDGKKDGEKIKTFIWNVTLSQPEDADFSAGLSEKFDDFDADLGLKIPIQTIQFKIENNGIFQAGLVARQMGTSIDIQQLFVAEPFRKAGLGHFLLKKIETYAKTNDIHYLTLNTLSIYAPNYYQRYGFHVYHTLNDCPLKGIDLLRLQKEI</sequence>
<dbReference type="CDD" id="cd04301">
    <property type="entry name" value="NAT_SF"/>
    <property type="match status" value="1"/>
</dbReference>
<dbReference type="HAMAP" id="MF_00135">
    <property type="entry name" value="PRAI"/>
    <property type="match status" value="1"/>
</dbReference>
<dbReference type="InterPro" id="IPR000182">
    <property type="entry name" value="GNAT_dom"/>
</dbReference>
<keyword evidence="12" id="KW-1185">Reference proteome</keyword>
<evidence type="ECO:0000256" key="6">
    <source>
        <dbReference type="ARBA" id="ARBA00022822"/>
    </source>
</evidence>
<dbReference type="AlphaFoldDB" id="A0A7X1Z702"/>
<evidence type="ECO:0000313" key="11">
    <source>
        <dbReference type="EMBL" id="MQW38861.1"/>
    </source>
</evidence>
<dbReference type="EC" id="5.3.1.24" evidence="3 9"/>
<keyword evidence="7 9" id="KW-0057">Aromatic amino acid biosynthesis</keyword>
<dbReference type="SUPFAM" id="SSF55729">
    <property type="entry name" value="Acyl-CoA N-acyltransferases (Nat)"/>
    <property type="match status" value="1"/>
</dbReference>
<keyword evidence="8 9" id="KW-0413">Isomerase</keyword>
<evidence type="ECO:0000256" key="7">
    <source>
        <dbReference type="ARBA" id="ARBA00023141"/>
    </source>
</evidence>
<dbReference type="InterPro" id="IPR011060">
    <property type="entry name" value="RibuloseP-bd_barrel"/>
</dbReference>
<evidence type="ECO:0000259" key="10">
    <source>
        <dbReference type="PROSITE" id="PS51186"/>
    </source>
</evidence>
<evidence type="ECO:0000256" key="9">
    <source>
        <dbReference type="HAMAP-Rule" id="MF_00135"/>
    </source>
</evidence>
<feature type="domain" description="N-acetyltransferase" evidence="10">
    <location>
        <begin position="191"/>
        <end position="325"/>
    </location>
</feature>
<dbReference type="Gene3D" id="3.40.630.30">
    <property type="match status" value="1"/>
</dbReference>
<evidence type="ECO:0000256" key="1">
    <source>
        <dbReference type="ARBA" id="ARBA00001164"/>
    </source>
</evidence>
<dbReference type="Proteomes" id="UP000439550">
    <property type="component" value="Unassembled WGS sequence"/>
</dbReference>
<dbReference type="InterPro" id="IPR044643">
    <property type="entry name" value="TrpF_fam"/>
</dbReference>
<keyword evidence="5 9" id="KW-0028">Amino-acid biosynthesis</keyword>
<evidence type="ECO:0000256" key="5">
    <source>
        <dbReference type="ARBA" id="ARBA00022605"/>
    </source>
</evidence>
<evidence type="ECO:0000313" key="12">
    <source>
        <dbReference type="Proteomes" id="UP000439550"/>
    </source>
</evidence>
<dbReference type="InterPro" id="IPR013785">
    <property type="entry name" value="Aldolase_TIM"/>
</dbReference>
<comment type="pathway">
    <text evidence="2 9">Amino-acid biosynthesis; L-tryptophan biosynthesis; L-tryptophan from chorismate: step 3/5.</text>
</comment>
<comment type="caution">
    <text evidence="11">The sequence shown here is derived from an EMBL/GenBank/DDBJ whole genome shotgun (WGS) entry which is preliminary data.</text>
</comment>
<organism evidence="11 12">
    <name type="scientific">Lactococcus hircilactis</name>
    <dbReference type="NCBI Taxonomy" id="1494462"/>
    <lineage>
        <taxon>Bacteria</taxon>
        <taxon>Bacillati</taxon>
        <taxon>Bacillota</taxon>
        <taxon>Bacilli</taxon>
        <taxon>Lactobacillales</taxon>
        <taxon>Streptococcaceae</taxon>
        <taxon>Lactococcus</taxon>
    </lineage>
</organism>
<evidence type="ECO:0000256" key="3">
    <source>
        <dbReference type="ARBA" id="ARBA00012572"/>
    </source>
</evidence>
<dbReference type="Pfam" id="PF13673">
    <property type="entry name" value="Acetyltransf_10"/>
    <property type="match status" value="1"/>
</dbReference>
<dbReference type="PANTHER" id="PTHR42894:SF1">
    <property type="entry name" value="N-(5'-PHOSPHORIBOSYL)ANTHRANILATE ISOMERASE"/>
    <property type="match status" value="1"/>
</dbReference>
<evidence type="ECO:0000256" key="8">
    <source>
        <dbReference type="ARBA" id="ARBA00023235"/>
    </source>
</evidence>
<dbReference type="GO" id="GO:0000162">
    <property type="term" value="P:L-tryptophan biosynthetic process"/>
    <property type="evidence" value="ECO:0007669"/>
    <property type="project" value="UniProtKB-UniRule"/>
</dbReference>
<name>A0A7X1Z702_9LACT</name>
<dbReference type="GO" id="GO:0016747">
    <property type="term" value="F:acyltransferase activity, transferring groups other than amino-acyl groups"/>
    <property type="evidence" value="ECO:0007669"/>
    <property type="project" value="InterPro"/>
</dbReference>
<dbReference type="UniPathway" id="UPA00035">
    <property type="reaction ID" value="UER00042"/>
</dbReference>
<dbReference type="RefSeq" id="WP_153495366.1">
    <property type="nucleotide sequence ID" value="NZ_CAXYUY010000001.1"/>
</dbReference>
<keyword evidence="6 9" id="KW-0822">Tryptophan biosynthesis</keyword>
<proteinExistence type="inferred from homology"/>
<dbReference type="EMBL" id="WITJ01000003">
    <property type="protein sequence ID" value="MQW38861.1"/>
    <property type="molecule type" value="Genomic_DNA"/>
</dbReference>
<dbReference type="OrthoDB" id="9786954at2"/>
<dbReference type="Pfam" id="PF00697">
    <property type="entry name" value="PRAI"/>
    <property type="match status" value="1"/>
</dbReference>
<comment type="similarity">
    <text evidence="9">Belongs to the TrpF family.</text>
</comment>
<dbReference type="SUPFAM" id="SSF51366">
    <property type="entry name" value="Ribulose-phoshate binding barrel"/>
    <property type="match status" value="1"/>
</dbReference>
<dbReference type="Gene3D" id="3.20.20.70">
    <property type="entry name" value="Aldolase class I"/>
    <property type="match status" value="1"/>
</dbReference>
<gene>
    <name evidence="9" type="primary">trpF</name>
    <name evidence="11" type="ORF">GHI93_02710</name>
</gene>
<dbReference type="GO" id="GO:0004640">
    <property type="term" value="F:phosphoribosylanthranilate isomerase activity"/>
    <property type="evidence" value="ECO:0007669"/>
    <property type="project" value="UniProtKB-UniRule"/>
</dbReference>
<evidence type="ECO:0000256" key="4">
    <source>
        <dbReference type="ARBA" id="ARBA00022272"/>
    </source>
</evidence>
<reference evidence="11 12" key="1">
    <citation type="submission" date="2019-10" db="EMBL/GenBank/DDBJ databases">
        <authorList>
            <person name="Dong K."/>
        </authorList>
    </citation>
    <scope>NUCLEOTIDE SEQUENCE [LARGE SCALE GENOMIC DNA]</scope>
    <source>
        <strain evidence="11 12">DSM 28960</strain>
    </source>
</reference>
<accession>A0A7X1Z702</accession>
<dbReference type="CDD" id="cd00405">
    <property type="entry name" value="PRAI"/>
    <property type="match status" value="1"/>
</dbReference>
<keyword evidence="11" id="KW-0808">Transferase</keyword>
<dbReference type="PANTHER" id="PTHR42894">
    <property type="entry name" value="N-(5'-PHOSPHORIBOSYL)ANTHRANILATE ISOMERASE"/>
    <property type="match status" value="1"/>
</dbReference>